<dbReference type="EMBL" id="CP001013">
    <property type="protein sequence ID" value="ACB33627.1"/>
    <property type="molecule type" value="Genomic_DNA"/>
</dbReference>
<evidence type="ECO:0000313" key="1">
    <source>
        <dbReference type="EMBL" id="ACB33627.1"/>
    </source>
</evidence>
<keyword evidence="2" id="KW-1185">Reference proteome</keyword>
<protein>
    <submittedName>
        <fullName evidence="1">Uncharacterized protein</fullName>
    </submittedName>
</protein>
<dbReference type="KEGG" id="lch:Lcho_1359"/>
<name>B1Y6C2_LEPCP</name>
<dbReference type="eggNOG" id="ENOG503328B">
    <property type="taxonomic scope" value="Bacteria"/>
</dbReference>
<organism evidence="1 2">
    <name type="scientific">Leptothrix cholodnii (strain ATCC 51168 / LMG 8142 / SP-6)</name>
    <name type="common">Leptothrix discophora (strain SP-6)</name>
    <dbReference type="NCBI Taxonomy" id="395495"/>
    <lineage>
        <taxon>Bacteria</taxon>
        <taxon>Pseudomonadati</taxon>
        <taxon>Pseudomonadota</taxon>
        <taxon>Betaproteobacteria</taxon>
        <taxon>Burkholderiales</taxon>
        <taxon>Sphaerotilaceae</taxon>
        <taxon>Leptothrix</taxon>
    </lineage>
</organism>
<gene>
    <name evidence="1" type="ordered locus">Lcho_1359</name>
</gene>
<sequence>MIRYKEAIMSSMTVTVCSTGFEIRFQSLFQTGRAVSFPCDAQGHVDLDAMTERVRLSYLRARALVGREYAAPAVLPTDLH</sequence>
<dbReference type="Proteomes" id="UP000001693">
    <property type="component" value="Chromosome"/>
</dbReference>
<evidence type="ECO:0000313" key="2">
    <source>
        <dbReference type="Proteomes" id="UP000001693"/>
    </source>
</evidence>
<proteinExistence type="predicted"/>
<accession>B1Y6C2</accession>
<reference evidence="1 2" key="1">
    <citation type="submission" date="2008-03" db="EMBL/GenBank/DDBJ databases">
        <title>Complete sequence of Leptothrix cholodnii SP-6.</title>
        <authorList>
            <consortium name="US DOE Joint Genome Institute"/>
            <person name="Copeland A."/>
            <person name="Lucas S."/>
            <person name="Lapidus A."/>
            <person name="Glavina del Rio T."/>
            <person name="Dalin E."/>
            <person name="Tice H."/>
            <person name="Bruce D."/>
            <person name="Goodwin L."/>
            <person name="Pitluck S."/>
            <person name="Chertkov O."/>
            <person name="Brettin T."/>
            <person name="Detter J.C."/>
            <person name="Han C."/>
            <person name="Kuske C.R."/>
            <person name="Schmutz J."/>
            <person name="Larimer F."/>
            <person name="Land M."/>
            <person name="Hauser L."/>
            <person name="Kyrpides N."/>
            <person name="Lykidis A."/>
            <person name="Emerson D."/>
            <person name="Richardson P."/>
        </authorList>
    </citation>
    <scope>NUCLEOTIDE SEQUENCE [LARGE SCALE GENOMIC DNA]</scope>
    <source>
        <strain evidence="2">ATCC 51168 / LMG 8142 / SP-6</strain>
    </source>
</reference>
<dbReference type="HOGENOM" id="CLU_194340_0_0_4"/>
<dbReference type="AlphaFoldDB" id="B1Y6C2"/>